<evidence type="ECO:0000256" key="3">
    <source>
        <dbReference type="ARBA" id="ARBA00022448"/>
    </source>
</evidence>
<dbReference type="PANTHER" id="PTHR12388">
    <property type="entry name" value="MITOCHONDRIA ASSOCIATED GRANULOCYTE MACROPHAGE CSF SIGNALING MOLECULE"/>
    <property type="match status" value="1"/>
</dbReference>
<evidence type="ECO:0000256" key="7">
    <source>
        <dbReference type="ARBA" id="ARBA00023128"/>
    </source>
</evidence>
<keyword evidence="8" id="KW-0472">Membrane</keyword>
<keyword evidence="6" id="KW-0811">Translocation</keyword>
<gene>
    <name evidence="10" type="ORF">DH2020_038328</name>
</gene>
<comment type="subcellular location">
    <subcellularLocation>
        <location evidence="1">Mitochondrion inner membrane</location>
        <topology evidence="1">Peripheral membrane protein</topology>
    </subcellularLocation>
</comment>
<comment type="similarity">
    <text evidence="2">Belongs to the TIM16/PAM16 family.</text>
</comment>
<reference evidence="10 11" key="1">
    <citation type="journal article" date="2021" name="Comput. Struct. Biotechnol. J.">
        <title>De novo genome assembly of the potent medicinal plant Rehmannia glutinosa using nanopore technology.</title>
        <authorList>
            <person name="Ma L."/>
            <person name="Dong C."/>
            <person name="Song C."/>
            <person name="Wang X."/>
            <person name="Zheng X."/>
            <person name="Niu Y."/>
            <person name="Chen S."/>
            <person name="Feng W."/>
        </authorList>
    </citation>
    <scope>NUCLEOTIDE SEQUENCE [LARGE SCALE GENOMIC DNA]</scope>
    <source>
        <strain evidence="10">DH-2019</strain>
    </source>
</reference>
<name>A0ABR0UYR9_REHGL</name>
<accession>A0ABR0UYR9</accession>
<sequence>MNRRNRPRCHGDPPPSVEAVQLKLWRIVSRHEQLKIAFHQLHSQIRTGLLEIHIMVFRKAEDVFASLAIPLTKLVGLKTVEMAAEGRFSTIVTSIDSSHSQEENYMNRAMTAGNELMERQKLQLMQLISLLKKIEAQVNSSQKSIFQNLSEHQAVIKKFFLKAFTYVSAIHQSDKSNDDLTYMMLKILKATFEQVGVALGSVEVGIDDLIRELAEKMCNPMVEYVNGLKVEVKTGTCSRLLEVVKEMDGAMKVRKFELDEARKQARLAEQSRIEALSKLKKSEETAKKMTVSLGLLIEDTKESEENLAQNKILSTKEDQAKDENLLWELLRKKRKCRVPDSPLGPKELLGIGTCNKKLNSTRVIPPLGHRPVTRSRSRNPDPQSPLINARMLLGSSPSATTQKVLCRKRAARLLANLIIMGSGIMARAFVQAYRQALANASKNGVAQEAVQNIKRGSKMMTEAEARQILGVTENSTWEEILQRYDNLFERNAKNGSFYLQSKVHRAKECLETVHQDQPKEQAPPN</sequence>
<dbReference type="Pfam" id="PF03656">
    <property type="entry name" value="Pam16"/>
    <property type="match status" value="1"/>
</dbReference>
<feature type="region of interest" description="Disordered" evidence="9">
    <location>
        <begin position="362"/>
        <end position="385"/>
    </location>
</feature>
<evidence type="ECO:0000256" key="5">
    <source>
        <dbReference type="ARBA" id="ARBA00022927"/>
    </source>
</evidence>
<keyword evidence="4" id="KW-0999">Mitochondrion inner membrane</keyword>
<keyword evidence="5" id="KW-0653">Protein transport</keyword>
<dbReference type="InterPro" id="IPR005341">
    <property type="entry name" value="Tim16"/>
</dbReference>
<keyword evidence="7" id="KW-0496">Mitochondrion</keyword>
<dbReference type="Proteomes" id="UP001318860">
    <property type="component" value="Unassembled WGS sequence"/>
</dbReference>
<dbReference type="PANTHER" id="PTHR12388:SF6">
    <property type="entry name" value="MITOCHONDRIAL IMPORT INNER MEMBRANE TRANSLOCASE SUBUNIT PAM16 LIKE 1"/>
    <property type="match status" value="1"/>
</dbReference>
<keyword evidence="11" id="KW-1185">Reference proteome</keyword>
<comment type="caution">
    <text evidence="10">The sequence shown here is derived from an EMBL/GenBank/DDBJ whole genome shotgun (WGS) entry which is preliminary data.</text>
</comment>
<evidence type="ECO:0000256" key="9">
    <source>
        <dbReference type="SAM" id="MobiDB-lite"/>
    </source>
</evidence>
<organism evidence="10 11">
    <name type="scientific">Rehmannia glutinosa</name>
    <name type="common">Chinese foxglove</name>
    <dbReference type="NCBI Taxonomy" id="99300"/>
    <lineage>
        <taxon>Eukaryota</taxon>
        <taxon>Viridiplantae</taxon>
        <taxon>Streptophyta</taxon>
        <taxon>Embryophyta</taxon>
        <taxon>Tracheophyta</taxon>
        <taxon>Spermatophyta</taxon>
        <taxon>Magnoliopsida</taxon>
        <taxon>eudicotyledons</taxon>
        <taxon>Gunneridae</taxon>
        <taxon>Pentapetalae</taxon>
        <taxon>asterids</taxon>
        <taxon>lamiids</taxon>
        <taxon>Lamiales</taxon>
        <taxon>Orobanchaceae</taxon>
        <taxon>Rehmannieae</taxon>
        <taxon>Rehmannia</taxon>
    </lineage>
</organism>
<evidence type="ECO:0000256" key="8">
    <source>
        <dbReference type="ARBA" id="ARBA00023136"/>
    </source>
</evidence>
<dbReference type="InterPro" id="IPR036869">
    <property type="entry name" value="J_dom_sf"/>
</dbReference>
<evidence type="ECO:0000313" key="10">
    <source>
        <dbReference type="EMBL" id="KAK6127899.1"/>
    </source>
</evidence>
<evidence type="ECO:0000256" key="6">
    <source>
        <dbReference type="ARBA" id="ARBA00023010"/>
    </source>
</evidence>
<evidence type="ECO:0000256" key="2">
    <source>
        <dbReference type="ARBA" id="ARBA00008817"/>
    </source>
</evidence>
<evidence type="ECO:0000313" key="11">
    <source>
        <dbReference type="Proteomes" id="UP001318860"/>
    </source>
</evidence>
<proteinExistence type="inferred from homology"/>
<keyword evidence="3" id="KW-0813">Transport</keyword>
<evidence type="ECO:0000256" key="1">
    <source>
        <dbReference type="ARBA" id="ARBA00004637"/>
    </source>
</evidence>
<dbReference type="Gene3D" id="1.10.287.110">
    <property type="entry name" value="DnaJ domain"/>
    <property type="match status" value="1"/>
</dbReference>
<dbReference type="EMBL" id="JABTTQ020001848">
    <property type="protein sequence ID" value="KAK6127899.1"/>
    <property type="molecule type" value="Genomic_DNA"/>
</dbReference>
<protein>
    <submittedName>
        <fullName evidence="10">Uncharacterized protein</fullName>
    </submittedName>
</protein>
<evidence type="ECO:0000256" key="4">
    <source>
        <dbReference type="ARBA" id="ARBA00022792"/>
    </source>
</evidence>